<dbReference type="AlphaFoldDB" id="A0A177D4W0"/>
<evidence type="ECO:0000313" key="3">
    <source>
        <dbReference type="Proteomes" id="UP000077248"/>
    </source>
</evidence>
<organism evidence="2 3">
    <name type="scientific">Alternaria alternata</name>
    <name type="common">Alternaria rot fungus</name>
    <name type="synonym">Torula alternata</name>
    <dbReference type="NCBI Taxonomy" id="5599"/>
    <lineage>
        <taxon>Eukaryota</taxon>
        <taxon>Fungi</taxon>
        <taxon>Dikarya</taxon>
        <taxon>Ascomycota</taxon>
        <taxon>Pezizomycotina</taxon>
        <taxon>Dothideomycetes</taxon>
        <taxon>Pleosporomycetidae</taxon>
        <taxon>Pleosporales</taxon>
        <taxon>Pleosporineae</taxon>
        <taxon>Pleosporaceae</taxon>
        <taxon>Alternaria</taxon>
        <taxon>Alternaria sect. Alternaria</taxon>
        <taxon>Alternaria alternata complex</taxon>
    </lineage>
</organism>
<evidence type="ECO:0000313" key="2">
    <source>
        <dbReference type="EMBL" id="OAG14694.1"/>
    </source>
</evidence>
<dbReference type="PANTHER" id="PTHR24148">
    <property type="entry name" value="ANKYRIN REPEAT DOMAIN-CONTAINING PROTEIN 39 HOMOLOG-RELATED"/>
    <property type="match status" value="1"/>
</dbReference>
<sequence length="486" mass="55035">MGKIYTIASNVVVWLGPATDQDRIDDLLRIFDDPDVDKHAFRVPTRPIDSVSFAFPSLDAFFSRGWFRRRWVLQEVVLSRELTIRCGRHEFTWQSLKHSAQVRLNHEDNFQWSAGTQEAAKQVIMLYGHRSSPKSTLNHARLSDSESRLIYSRILLLLSSFHAAQCADERDRLYSLYGMSPRSYEQCPVNYGVHFSRTYTDFVHAAIKAGLGHEVLHHSTTFGNLSQQDESWPSWVPSWNTMNKMPDLGSCVSLVVKDQENSLTRIFFANPKCWKYSAEFTMVNIGEMKGLCLSGRIHPIGDTQTSRGCSTAMQFVMDRLSRWPVAGPSHDSLTLASPVLAVAMYSVRFLGIKSEADVDKLSTTLLPSGEESTRWTVLLGRQIDLIHCTIDTEMHGQYAFCLDTSDELIFGLAFVRVEPGDLVFRRKTTSYPGLVVEPVCALVIRPYRSSNSPRQDLFRLVGVCVDSCALMHGSGPRYKERDIFLV</sequence>
<dbReference type="KEGG" id="aalt:CC77DRAFT_554945"/>
<dbReference type="InterPro" id="IPR052895">
    <property type="entry name" value="HetReg/Transcr_Mod"/>
</dbReference>
<reference evidence="2 3" key="1">
    <citation type="submission" date="2016-05" db="EMBL/GenBank/DDBJ databases">
        <title>Comparative analysis of secretome profiles of manganese(II)-oxidizing ascomycete fungi.</title>
        <authorList>
            <consortium name="DOE Joint Genome Institute"/>
            <person name="Zeiner C.A."/>
            <person name="Purvine S.O."/>
            <person name="Zink E.M."/>
            <person name="Wu S."/>
            <person name="Pasa-Tolic L."/>
            <person name="Chaput D.L."/>
            <person name="Haridas S."/>
            <person name="Grigoriev I.V."/>
            <person name="Santelli C.M."/>
            <person name="Hansel C.M."/>
        </authorList>
    </citation>
    <scope>NUCLEOTIDE SEQUENCE [LARGE SCALE GENOMIC DNA]</scope>
    <source>
        <strain evidence="2 3">SRC1lrK2f</strain>
    </source>
</reference>
<gene>
    <name evidence="2" type="ORF">CC77DRAFT_554945</name>
</gene>
<name>A0A177D4W0_ALTAL</name>
<dbReference type="InterPro" id="IPR010730">
    <property type="entry name" value="HET"/>
</dbReference>
<dbReference type="EMBL" id="KV441498">
    <property type="protein sequence ID" value="OAG14694.1"/>
    <property type="molecule type" value="Genomic_DNA"/>
</dbReference>
<evidence type="ECO:0000259" key="1">
    <source>
        <dbReference type="Pfam" id="PF06985"/>
    </source>
</evidence>
<dbReference type="PANTHER" id="PTHR24148:SF73">
    <property type="entry name" value="HET DOMAIN PROTEIN (AFU_ORTHOLOGUE AFUA_8G01020)"/>
    <property type="match status" value="1"/>
</dbReference>
<dbReference type="RefSeq" id="XP_018380115.1">
    <property type="nucleotide sequence ID" value="XM_018532154.1"/>
</dbReference>
<protein>
    <recommendedName>
        <fullName evidence="1">Heterokaryon incompatibility domain-containing protein</fullName>
    </recommendedName>
</protein>
<dbReference type="GeneID" id="29117748"/>
<dbReference type="Proteomes" id="UP000077248">
    <property type="component" value="Unassembled WGS sequence"/>
</dbReference>
<keyword evidence="3" id="KW-1185">Reference proteome</keyword>
<dbReference type="VEuPathDB" id="FungiDB:CC77DRAFT_554945"/>
<dbReference type="Pfam" id="PF06985">
    <property type="entry name" value="HET"/>
    <property type="match status" value="1"/>
</dbReference>
<proteinExistence type="predicted"/>
<feature type="domain" description="Heterokaryon incompatibility" evidence="1">
    <location>
        <begin position="1"/>
        <end position="75"/>
    </location>
</feature>
<accession>A0A177D4W0</accession>